<dbReference type="PANTHER" id="PTHR43537">
    <property type="entry name" value="TRANSCRIPTIONAL REGULATOR, GNTR FAMILY"/>
    <property type="match status" value="1"/>
</dbReference>
<proteinExistence type="predicted"/>
<evidence type="ECO:0000256" key="1">
    <source>
        <dbReference type="ARBA" id="ARBA00023015"/>
    </source>
</evidence>
<evidence type="ECO:0000256" key="3">
    <source>
        <dbReference type="ARBA" id="ARBA00023163"/>
    </source>
</evidence>
<dbReference type="Proteomes" id="UP000054683">
    <property type="component" value="Unassembled WGS sequence"/>
</dbReference>
<dbReference type="SMART" id="SM00345">
    <property type="entry name" value="HTH_GNTR"/>
    <property type="match status" value="1"/>
</dbReference>
<dbReference type="AlphaFoldDB" id="A0A158GZ81"/>
<dbReference type="SUPFAM" id="SSF48008">
    <property type="entry name" value="GntR ligand-binding domain-like"/>
    <property type="match status" value="1"/>
</dbReference>
<dbReference type="Gene3D" id="1.10.10.10">
    <property type="entry name" value="Winged helix-like DNA-binding domain superfamily/Winged helix DNA-binding domain"/>
    <property type="match status" value="1"/>
</dbReference>
<evidence type="ECO:0000313" key="6">
    <source>
        <dbReference type="Proteomes" id="UP000054683"/>
    </source>
</evidence>
<dbReference type="SUPFAM" id="SSF46785">
    <property type="entry name" value="Winged helix' DNA-binding domain"/>
    <property type="match status" value="1"/>
</dbReference>
<keyword evidence="2" id="KW-0238">DNA-binding</keyword>
<dbReference type="GO" id="GO:0003700">
    <property type="term" value="F:DNA-binding transcription factor activity"/>
    <property type="evidence" value="ECO:0007669"/>
    <property type="project" value="InterPro"/>
</dbReference>
<dbReference type="Pfam" id="PF00392">
    <property type="entry name" value="GntR"/>
    <property type="match status" value="1"/>
</dbReference>
<dbReference type="SMART" id="SM00895">
    <property type="entry name" value="FCD"/>
    <property type="match status" value="1"/>
</dbReference>
<gene>
    <name evidence="5" type="ORF">AWB69_03596</name>
</gene>
<accession>A0A158GZ81</accession>
<organism evidence="5 6">
    <name type="scientific">Caballeronia udeis</name>
    <dbReference type="NCBI Taxonomy" id="1232866"/>
    <lineage>
        <taxon>Bacteria</taxon>
        <taxon>Pseudomonadati</taxon>
        <taxon>Pseudomonadota</taxon>
        <taxon>Betaproteobacteria</taxon>
        <taxon>Burkholderiales</taxon>
        <taxon>Burkholderiaceae</taxon>
        <taxon>Caballeronia</taxon>
    </lineage>
</organism>
<dbReference type="Gene3D" id="1.20.120.530">
    <property type="entry name" value="GntR ligand-binding domain-like"/>
    <property type="match status" value="1"/>
</dbReference>
<sequence>MTSEHQSVDVSTVELVMSHIREGVRSGRFAVGSRIIEAELRRILGVSRGSIREAVSRLAAEGLLEVNLYRGASVRALTPEDIKDLLEIREVVEGLAASKAASRIHLGDNAERLRLAQQHLDAAEDDADDPDAYFRANAHYHSLLIEIGGNSRLPAMLDHLYTTFFRAQAGVLMNHASVRRSNDDHRRISDAILRGDTGSAEMLMRCHIQRTAYSLAHLIQKSAT</sequence>
<reference evidence="5 6" key="1">
    <citation type="submission" date="2016-01" db="EMBL/GenBank/DDBJ databases">
        <authorList>
            <person name="Oliw E.H."/>
        </authorList>
    </citation>
    <scope>NUCLEOTIDE SEQUENCE [LARGE SCALE GENOMIC DNA]</scope>
    <source>
        <strain evidence="5">LMG 27134</strain>
    </source>
</reference>
<dbReference type="Pfam" id="PF07729">
    <property type="entry name" value="FCD"/>
    <property type="match status" value="1"/>
</dbReference>
<dbReference type="EMBL" id="FCOK02000022">
    <property type="protein sequence ID" value="SAL37131.1"/>
    <property type="molecule type" value="Genomic_DNA"/>
</dbReference>
<dbReference type="InterPro" id="IPR000524">
    <property type="entry name" value="Tscrpt_reg_HTH_GntR"/>
</dbReference>
<dbReference type="GO" id="GO:0003677">
    <property type="term" value="F:DNA binding"/>
    <property type="evidence" value="ECO:0007669"/>
    <property type="project" value="UniProtKB-KW"/>
</dbReference>
<evidence type="ECO:0000256" key="2">
    <source>
        <dbReference type="ARBA" id="ARBA00023125"/>
    </source>
</evidence>
<feature type="domain" description="HTH gntR-type" evidence="4">
    <location>
        <begin position="10"/>
        <end position="77"/>
    </location>
</feature>
<dbReference type="InterPro" id="IPR008920">
    <property type="entry name" value="TF_FadR/GntR_C"/>
</dbReference>
<dbReference type="PROSITE" id="PS50949">
    <property type="entry name" value="HTH_GNTR"/>
    <property type="match status" value="1"/>
</dbReference>
<keyword evidence="1" id="KW-0805">Transcription regulation</keyword>
<evidence type="ECO:0000313" key="5">
    <source>
        <dbReference type="EMBL" id="SAL37131.1"/>
    </source>
</evidence>
<dbReference type="PANTHER" id="PTHR43537:SF24">
    <property type="entry name" value="GLUCONATE OPERON TRANSCRIPTIONAL REPRESSOR"/>
    <property type="match status" value="1"/>
</dbReference>
<dbReference type="OrthoDB" id="8066003at2"/>
<evidence type="ECO:0000259" key="4">
    <source>
        <dbReference type="PROSITE" id="PS50949"/>
    </source>
</evidence>
<dbReference type="InterPro" id="IPR036388">
    <property type="entry name" value="WH-like_DNA-bd_sf"/>
</dbReference>
<dbReference type="InterPro" id="IPR036390">
    <property type="entry name" value="WH_DNA-bd_sf"/>
</dbReference>
<dbReference type="InterPro" id="IPR011711">
    <property type="entry name" value="GntR_C"/>
</dbReference>
<keyword evidence="3" id="KW-0804">Transcription</keyword>
<name>A0A158GZ81_9BURK</name>
<protein>
    <submittedName>
        <fullName evidence="5">GntR family transcriptional regulator</fullName>
    </submittedName>
</protein>